<feature type="transmembrane region" description="Helical" evidence="2">
    <location>
        <begin position="20"/>
        <end position="39"/>
    </location>
</feature>
<dbReference type="EMBL" id="BFEA01000144">
    <property type="protein sequence ID" value="GBG71291.1"/>
    <property type="molecule type" value="Genomic_DNA"/>
</dbReference>
<feature type="compositionally biased region" description="Basic and acidic residues" evidence="1">
    <location>
        <begin position="658"/>
        <end position="680"/>
    </location>
</feature>
<keyword evidence="2" id="KW-0472">Membrane</keyword>
<proteinExistence type="predicted"/>
<feature type="compositionally biased region" description="Basic and acidic residues" evidence="1">
    <location>
        <begin position="690"/>
        <end position="702"/>
    </location>
</feature>
<protein>
    <submittedName>
        <fullName evidence="3">Uncharacterized protein</fullName>
    </submittedName>
</protein>
<name>A0A388KMK0_CHABU</name>
<evidence type="ECO:0000313" key="4">
    <source>
        <dbReference type="EMBL" id="GBG71291.1"/>
    </source>
</evidence>
<accession>A0A388KMK0</accession>
<organism evidence="3 5">
    <name type="scientific">Chara braunii</name>
    <name type="common">Braun's stonewort</name>
    <dbReference type="NCBI Taxonomy" id="69332"/>
    <lineage>
        <taxon>Eukaryota</taxon>
        <taxon>Viridiplantae</taxon>
        <taxon>Streptophyta</taxon>
        <taxon>Charophyceae</taxon>
        <taxon>Charales</taxon>
        <taxon>Characeae</taxon>
        <taxon>Chara</taxon>
    </lineage>
</organism>
<sequence>MGILTLSVGCFAQNMTQRTAWASVSLLLIGGGSKLVVFATGRRFVDRISLDGMSCAHVAADRRRAHSKRRGAFRFRHLSVLRDIRLATLVLQVSLGTFLYVSIQELRLFPKSDVKSENLGIDRAIEFLVISCCSLLVHSLVQCSLVFFSLFYALAGYVKHHSDDPIGGLAGRVQPEQKFMKGFMLEKWYRHQMEVDAGVTWYVHLNRHFFFDAEDALENKDVCGLPGYWFFSVKELLSIVRFNLPDAAGECHQSSAWSRSGKSGSKLSLLQCLESLLHLSQTSMTGVQLTDNTQYMHDLPQTSRCMHDVDAGRDFAQAGGYATMLLVMQSCRPDSEEVRCAASIVAGFAAGLSVLPWQPDRNTAGMSFILKMLTTDVFRDHTRQLFLVLFRLLKPRSPSLPAGKQLRVQEAAASAICSLTRVASDIHAHYHASKGQLEEQPETSRRYTEQVEPCVQPGMQPPWAQEAERVPTTIIDFEPPCVQPGMQPPWAQEAEIVPTTIIDFDTERCEEHGAARLEDTRLSNAFTTAVPDGWRLPTTIPDFESAELIWAADIVDFFLTEDKFMGILLDCLANTESHNVASACLRTLSSLFSCRMIYWHRFDMRMPTGFPPPLALIRDFVDNNSCSSDLTDRLKDLLLSCIEGGEQGRFVDMAKPPIRNDHSHMAKPPIRNDHSHDKDQGGTPSSLDPMVEKETGDEERGTRSHQTSQGDSRIRQEDTCAPKESYHLGHHEEMWNEYQAELRFSHYSQLELAKIFVSQGIRDIDKVLVEVLLQCLSYWASALGTVEVRWSATETIEVLRDLFRTSDHWDSLSPMLFPHLSSIIAKCLHLGTDDFNQFLRRVSSNCQASPSLTDAEACLCGLAASAAGLLGDLLNMQCHGGSPQPISSLLHPRSARLVEPQRSRRWSACYPGDGVLSKRRTAVTAPATDVVDASSTSLNLYRLGLAILPDPNITNDAIITLFNSLSFMTLCRISGDMSWHQVCWDMYGPARKTHVFRMTWTLNLKYWIARIWQNLKYTITAWIARIWQSLSNPVWLPGPALMESMNSDSTEGCEVYNMSRLERTVNAVLGRRNAVRVIEYVIQLYALQFDHEQLDVLVLPLVCGLRMHARVPAKRPQEQWLNRIIYADEMGYDRTSILLETVKTLRHRYSLSEAAKTV</sequence>
<comment type="caution">
    <text evidence="3">The sequence shown here is derived from an EMBL/GenBank/DDBJ whole genome shotgun (WGS) entry which is preliminary data.</text>
</comment>
<evidence type="ECO:0000256" key="2">
    <source>
        <dbReference type="SAM" id="Phobius"/>
    </source>
</evidence>
<keyword evidence="5" id="KW-1185">Reference proteome</keyword>
<dbReference type="Proteomes" id="UP000265515">
    <property type="component" value="Unassembled WGS sequence"/>
</dbReference>
<feature type="region of interest" description="Disordered" evidence="1">
    <location>
        <begin position="652"/>
        <end position="720"/>
    </location>
</feature>
<dbReference type="SUPFAM" id="SSF48371">
    <property type="entry name" value="ARM repeat"/>
    <property type="match status" value="1"/>
</dbReference>
<keyword evidence="2" id="KW-0812">Transmembrane</keyword>
<evidence type="ECO:0000313" key="3">
    <source>
        <dbReference type="EMBL" id="GBG71289.1"/>
    </source>
</evidence>
<evidence type="ECO:0000256" key="1">
    <source>
        <dbReference type="SAM" id="MobiDB-lite"/>
    </source>
</evidence>
<gene>
    <name evidence="3" type="ORF">CBR_g8710</name>
    <name evidence="4" type="ORF">CBR_g8712</name>
</gene>
<dbReference type="Gramene" id="GBG71291">
    <property type="protein sequence ID" value="GBG71291"/>
    <property type="gene ID" value="CBR_g8712"/>
</dbReference>
<evidence type="ECO:0000313" key="5">
    <source>
        <dbReference type="Proteomes" id="UP000265515"/>
    </source>
</evidence>
<reference evidence="3 5" key="1">
    <citation type="journal article" date="2018" name="Cell">
        <title>The Chara Genome: Secondary Complexity and Implications for Plant Terrestrialization.</title>
        <authorList>
            <person name="Nishiyama T."/>
            <person name="Sakayama H."/>
            <person name="Vries J.D."/>
            <person name="Buschmann H."/>
            <person name="Saint-Marcoux D."/>
            <person name="Ullrich K.K."/>
            <person name="Haas F.B."/>
            <person name="Vanderstraeten L."/>
            <person name="Becker D."/>
            <person name="Lang D."/>
            <person name="Vosolsobe S."/>
            <person name="Rombauts S."/>
            <person name="Wilhelmsson P.K.I."/>
            <person name="Janitza P."/>
            <person name="Kern R."/>
            <person name="Heyl A."/>
            <person name="Rumpler F."/>
            <person name="Villalobos L.I.A.C."/>
            <person name="Clay J.M."/>
            <person name="Skokan R."/>
            <person name="Toyoda A."/>
            <person name="Suzuki Y."/>
            <person name="Kagoshima H."/>
            <person name="Schijlen E."/>
            <person name="Tajeshwar N."/>
            <person name="Catarino B."/>
            <person name="Hetherington A.J."/>
            <person name="Saltykova A."/>
            <person name="Bonnot C."/>
            <person name="Breuninger H."/>
            <person name="Symeonidi A."/>
            <person name="Radhakrishnan G.V."/>
            <person name="Van Nieuwerburgh F."/>
            <person name="Deforce D."/>
            <person name="Chang C."/>
            <person name="Karol K.G."/>
            <person name="Hedrich R."/>
            <person name="Ulvskov P."/>
            <person name="Glockner G."/>
            <person name="Delwiche C.F."/>
            <person name="Petrasek J."/>
            <person name="Van de Peer Y."/>
            <person name="Friml J."/>
            <person name="Beilby M."/>
            <person name="Dolan L."/>
            <person name="Kohara Y."/>
            <person name="Sugano S."/>
            <person name="Fujiyama A."/>
            <person name="Delaux P.-M."/>
            <person name="Quint M."/>
            <person name="TheiBen G."/>
            <person name="Hagemann M."/>
            <person name="Harholt J."/>
            <person name="Dunand C."/>
            <person name="Zachgo S."/>
            <person name="Langdale J."/>
            <person name="Maumus F."/>
            <person name="Straeten D.V.D."/>
            <person name="Gould S.B."/>
            <person name="Rensing S.A."/>
        </authorList>
    </citation>
    <scope>NUCLEOTIDE SEQUENCE [LARGE SCALE GENOMIC DNA]</scope>
    <source>
        <strain evidence="3 5">S276</strain>
    </source>
</reference>
<dbReference type="InterPro" id="IPR016024">
    <property type="entry name" value="ARM-type_fold"/>
</dbReference>
<dbReference type="EMBL" id="BFEA01000144">
    <property type="protein sequence ID" value="GBG71289.1"/>
    <property type="molecule type" value="Genomic_DNA"/>
</dbReference>
<keyword evidence="2" id="KW-1133">Transmembrane helix</keyword>
<dbReference type="Gramene" id="GBG71289">
    <property type="protein sequence ID" value="GBG71289"/>
    <property type="gene ID" value="CBR_g8710"/>
</dbReference>
<dbReference type="AlphaFoldDB" id="A0A388KMK0"/>